<dbReference type="PANTHER" id="PTHR12363">
    <property type="entry name" value="TRANSPORTIN 3 AND IMPORTIN 13"/>
    <property type="match status" value="1"/>
</dbReference>
<name>A0A2P5VNW3_GOSBA</name>
<sequence>MELQMKVAQAVHVLNHDTESSNRVAANQWLVQFQQTEAAWEVATSILTSDHQPFPSDFEVEFFAAQILKRKIHNEGYYLQLGVKDALLNALLVAAKRLSSGPPQLLTQICLALSALILRSVEHGKPIEQLFYSLQNLRTQNDGIVAVLEMLTVLPEEIVDTQNTEISASHRNQYGQELLSHTPMVVEFLLQQSENKFQGGLQPNERNRKVLRCLLSWVRAGCFSETPEGSFPTHPLLNFVFNSLQVSSSFDLAIEVLVELVSRHEGLPQVLLCRVPFLKEMLLLPALTGGDVKVIAGLACLMSEIGQAAPSLIVEASAEARALTDALLSCVAFPCEDWDIADSTLQFWSSLASYILGPDVDGTNKKNVEGMFFSVFSALLDALLLRAQLDESTFSDESRTFDLPDGLVQFRMNLVELLADICQLLQPATFVQKLFFSGWFSTNVAIPWKEVEIKLFALNVVSDVVLQGGQTFDFSVVMQLVTVLSSWPSDDLKGFMCIVYRSVADVIGSYSKLISTLETNARPLLLFLAAGISEPLSSNACASALRKLCEDASSVMYEPSNLDIFMWIGEALEKKCLPLEDEEEVVTAISQVLGYVSNKELQNNLLSKLLSSSYDAIGKLIEDDNNHSLRQNPAAYTQILGLATRGLHRMGVVFSHLELPLLSEASADNPIIAVIRVFWPMLEKLFRSEHMENSSLSTAACRALSLAIQSSGEHFEMLLPKILDCLSTNFLSFQGHECYIRTGKYTGSSSEAIGAISTFERLTRASSVRALNSSYVCDQEPDLVEAYTNFASTFVRSSRKEVLAASGALLEISFQKAAICCTAMHRGAALAAMSYLSLFELHLAWMLVGSNVHSGIIYRLVKDILVTCLSLLGFLEVGLASLLESMTFSPEGSFGATSIQVISHSGEGLVSNIVYALLGVSAMSRVHKCATILQQLAAFCCLSERTTWKTVLSWEFLHSWLQAAVQALPADYLKQGEAETLVPVWLKALAGAASDYLESKSSNGRTSDYGYMQGKGGRMLKRVIREFADSHRNIPNFT</sequence>
<dbReference type="Proteomes" id="UP000239757">
    <property type="component" value="Unassembled WGS sequence"/>
</dbReference>
<dbReference type="InterPro" id="IPR057941">
    <property type="entry name" value="TPR_TNPO3_IPO13_2nd"/>
</dbReference>
<dbReference type="OrthoDB" id="435593at2759"/>
<gene>
    <name evidence="2" type="ORF">GOBAR_AA40183</name>
</gene>
<evidence type="ECO:0000313" key="2">
    <source>
        <dbReference type="EMBL" id="PPR80531.1"/>
    </source>
</evidence>
<dbReference type="GO" id="GO:0005737">
    <property type="term" value="C:cytoplasm"/>
    <property type="evidence" value="ECO:0007669"/>
    <property type="project" value="TreeGrafter"/>
</dbReference>
<dbReference type="AlphaFoldDB" id="A0A2P5VNW3"/>
<feature type="domain" description="Importin N-terminal" evidence="1">
    <location>
        <begin position="26"/>
        <end position="93"/>
    </location>
</feature>
<evidence type="ECO:0000259" key="1">
    <source>
        <dbReference type="SMART" id="SM00913"/>
    </source>
</evidence>
<proteinExistence type="predicted"/>
<dbReference type="GO" id="GO:0006606">
    <property type="term" value="P:protein import into nucleus"/>
    <property type="evidence" value="ECO:0007669"/>
    <property type="project" value="TreeGrafter"/>
</dbReference>
<dbReference type="PANTHER" id="PTHR12363:SF44">
    <property type="entry name" value="ARM REPEAT SUPERFAMILY PROTEIN"/>
    <property type="match status" value="1"/>
</dbReference>
<organism evidence="2 3">
    <name type="scientific">Gossypium barbadense</name>
    <name type="common">Sea Island cotton</name>
    <name type="synonym">Hibiscus barbadensis</name>
    <dbReference type="NCBI Taxonomy" id="3634"/>
    <lineage>
        <taxon>Eukaryota</taxon>
        <taxon>Viridiplantae</taxon>
        <taxon>Streptophyta</taxon>
        <taxon>Embryophyta</taxon>
        <taxon>Tracheophyta</taxon>
        <taxon>Spermatophyta</taxon>
        <taxon>Magnoliopsida</taxon>
        <taxon>eudicotyledons</taxon>
        <taxon>Gunneridae</taxon>
        <taxon>Pentapetalae</taxon>
        <taxon>rosids</taxon>
        <taxon>malvids</taxon>
        <taxon>Malvales</taxon>
        <taxon>Malvaceae</taxon>
        <taxon>Malvoideae</taxon>
        <taxon>Gossypium</taxon>
    </lineage>
</organism>
<protein>
    <recommendedName>
        <fullName evidence="1">Importin N-terminal domain-containing protein</fullName>
    </recommendedName>
</protein>
<dbReference type="InterPro" id="IPR013598">
    <property type="entry name" value="Exportin-1/Importin-b-like"/>
</dbReference>
<dbReference type="SMART" id="SM00913">
    <property type="entry name" value="IBN_N"/>
    <property type="match status" value="1"/>
</dbReference>
<dbReference type="InterPro" id="IPR011989">
    <property type="entry name" value="ARM-like"/>
</dbReference>
<dbReference type="EMBL" id="KZ671800">
    <property type="protein sequence ID" value="PPR80531.1"/>
    <property type="molecule type" value="Genomic_DNA"/>
</dbReference>
<dbReference type="InterPro" id="IPR001494">
    <property type="entry name" value="Importin-beta_N"/>
</dbReference>
<dbReference type="Gene3D" id="1.25.10.10">
    <property type="entry name" value="Leucine-rich Repeat Variant"/>
    <property type="match status" value="1"/>
</dbReference>
<dbReference type="Pfam" id="PF24138">
    <property type="entry name" value="TPR_TNPO3_IPO13_2nd"/>
    <property type="match status" value="1"/>
</dbReference>
<accession>A0A2P5VNW3</accession>
<dbReference type="Pfam" id="PF08389">
    <property type="entry name" value="Xpo1"/>
    <property type="match status" value="1"/>
</dbReference>
<dbReference type="InterPro" id="IPR051345">
    <property type="entry name" value="Importin_beta-like_NTR"/>
</dbReference>
<dbReference type="SUPFAM" id="SSF48371">
    <property type="entry name" value="ARM repeat"/>
    <property type="match status" value="1"/>
</dbReference>
<dbReference type="InterPro" id="IPR016024">
    <property type="entry name" value="ARM-type_fold"/>
</dbReference>
<evidence type="ECO:0000313" key="3">
    <source>
        <dbReference type="Proteomes" id="UP000239757"/>
    </source>
</evidence>
<reference evidence="2 3" key="1">
    <citation type="submission" date="2015-01" db="EMBL/GenBank/DDBJ databases">
        <title>Genome of allotetraploid Gossypium barbadense reveals genomic plasticity and fiber elongation in cotton evolution.</title>
        <authorList>
            <person name="Chen X."/>
            <person name="Liu X."/>
            <person name="Zhao B."/>
            <person name="Zheng H."/>
            <person name="Hu Y."/>
            <person name="Lu G."/>
            <person name="Yang C."/>
            <person name="Chen J."/>
            <person name="Shan C."/>
            <person name="Zhang L."/>
            <person name="Zhou Y."/>
            <person name="Wang L."/>
            <person name="Guo W."/>
            <person name="Bai Y."/>
            <person name="Ruan J."/>
            <person name="Shangguan X."/>
            <person name="Mao Y."/>
            <person name="Jiang J."/>
            <person name="Zhu Y."/>
            <person name="Lei J."/>
            <person name="Kang H."/>
            <person name="Chen S."/>
            <person name="He X."/>
            <person name="Wang R."/>
            <person name="Wang Y."/>
            <person name="Chen J."/>
            <person name="Wang L."/>
            <person name="Yu S."/>
            <person name="Wang B."/>
            <person name="Wei J."/>
            <person name="Song S."/>
            <person name="Lu X."/>
            <person name="Gao Z."/>
            <person name="Gu W."/>
            <person name="Deng X."/>
            <person name="Ma D."/>
            <person name="Wang S."/>
            <person name="Liang W."/>
            <person name="Fang L."/>
            <person name="Cai C."/>
            <person name="Zhu X."/>
            <person name="Zhou B."/>
            <person name="Zhang Y."/>
            <person name="Chen Z."/>
            <person name="Xu S."/>
            <person name="Zhu R."/>
            <person name="Wang S."/>
            <person name="Zhang T."/>
            <person name="Zhao G."/>
        </authorList>
    </citation>
    <scope>NUCLEOTIDE SEQUENCE [LARGE SCALE GENOMIC DNA]</scope>
    <source>
        <strain evidence="3">cv. Xinhai21</strain>
        <tissue evidence="2">Leaf</tissue>
    </source>
</reference>
<dbReference type="GO" id="GO:0031267">
    <property type="term" value="F:small GTPase binding"/>
    <property type="evidence" value="ECO:0007669"/>
    <property type="project" value="InterPro"/>
</dbReference>